<dbReference type="InterPro" id="IPR014807">
    <property type="entry name" value="Coa1"/>
</dbReference>
<name>A0AAU7BSQ8_9FLAO</name>
<accession>A0AAU7BSQ8</accession>
<keyword evidence="1" id="KW-1133">Transmembrane helix</keyword>
<dbReference type="RefSeq" id="WP_347923502.1">
    <property type="nucleotide sequence ID" value="NZ_CP157199.1"/>
</dbReference>
<keyword evidence="1" id="KW-0472">Membrane</keyword>
<dbReference type="AlphaFoldDB" id="A0AAU7BSQ8"/>
<dbReference type="Pfam" id="PF08695">
    <property type="entry name" value="Coa1"/>
    <property type="match status" value="1"/>
</dbReference>
<sequence length="144" mass="15700">MEEIKQKSWFDRNWPWLIPVGGCLTIILLFVFGIGAIIFGVSSAITNSTPYTYAVEQASNSPEVMAILGEDIDTNGIMQGNISLEGGDSGHVDITIPIKGLKGKGSVTIKGEKVDGEWIYEKLYVLIKEGKEKINLLDKVLDGV</sequence>
<reference evidence="2" key="1">
    <citation type="submission" date="2024-05" db="EMBL/GenBank/DDBJ databases">
        <title>Pontimicrobium maritimus sp. nov., isolated form sea water.</title>
        <authorList>
            <person name="Muhammad N."/>
            <person name="Vuong T.Q."/>
            <person name="Han H.L."/>
            <person name="Kim S.-G."/>
        </authorList>
    </citation>
    <scope>NUCLEOTIDE SEQUENCE</scope>
    <source>
        <strain evidence="2">SW4</strain>
    </source>
</reference>
<gene>
    <name evidence="2" type="ORF">ABGB03_15035</name>
</gene>
<keyword evidence="1" id="KW-0812">Transmembrane</keyword>
<protein>
    <submittedName>
        <fullName evidence="2">Cytochrome c oxidase assembly factor Coa1 family protein</fullName>
    </submittedName>
</protein>
<evidence type="ECO:0000313" key="2">
    <source>
        <dbReference type="EMBL" id="XBG61166.1"/>
    </source>
</evidence>
<proteinExistence type="predicted"/>
<organism evidence="2">
    <name type="scientific">Pontimicrobium sp. SW4</name>
    <dbReference type="NCBI Taxonomy" id="3153519"/>
    <lineage>
        <taxon>Bacteria</taxon>
        <taxon>Pseudomonadati</taxon>
        <taxon>Bacteroidota</taxon>
        <taxon>Flavobacteriia</taxon>
        <taxon>Flavobacteriales</taxon>
        <taxon>Flavobacteriaceae</taxon>
        <taxon>Pontimicrobium</taxon>
    </lineage>
</organism>
<feature type="transmembrane region" description="Helical" evidence="1">
    <location>
        <begin position="16"/>
        <end position="41"/>
    </location>
</feature>
<dbReference type="EMBL" id="CP157199">
    <property type="protein sequence ID" value="XBG61166.1"/>
    <property type="molecule type" value="Genomic_DNA"/>
</dbReference>
<evidence type="ECO:0000256" key="1">
    <source>
        <dbReference type="SAM" id="Phobius"/>
    </source>
</evidence>